<keyword evidence="2" id="KW-1185">Reference proteome</keyword>
<dbReference type="Proteomes" id="UP000275846">
    <property type="component" value="Unassembled WGS sequence"/>
</dbReference>
<name>A0A183TTZ9_SCHSO</name>
<accession>A0A183TTZ9</accession>
<evidence type="ECO:0000313" key="3">
    <source>
        <dbReference type="WBParaSite" id="SSLN_0002068801-mRNA-1"/>
    </source>
</evidence>
<proteinExistence type="predicted"/>
<protein>
    <submittedName>
        <fullName evidence="3">Transposase</fullName>
    </submittedName>
</protein>
<gene>
    <name evidence="1" type="ORF">SSLN_LOCUS19947</name>
</gene>
<reference evidence="1 2" key="2">
    <citation type="submission" date="2018-11" db="EMBL/GenBank/DDBJ databases">
        <authorList>
            <consortium name="Pathogen Informatics"/>
        </authorList>
    </citation>
    <scope>NUCLEOTIDE SEQUENCE [LARGE SCALE GENOMIC DNA]</scope>
    <source>
        <strain evidence="1 2">NST_G2</strain>
    </source>
</reference>
<organism evidence="3">
    <name type="scientific">Schistocephalus solidus</name>
    <name type="common">Tapeworm</name>
    <dbReference type="NCBI Taxonomy" id="70667"/>
    <lineage>
        <taxon>Eukaryota</taxon>
        <taxon>Metazoa</taxon>
        <taxon>Spiralia</taxon>
        <taxon>Lophotrochozoa</taxon>
        <taxon>Platyhelminthes</taxon>
        <taxon>Cestoda</taxon>
        <taxon>Eucestoda</taxon>
        <taxon>Diphyllobothriidea</taxon>
        <taxon>Diphyllobothriidae</taxon>
        <taxon>Schistocephalus</taxon>
    </lineage>
</organism>
<evidence type="ECO:0000313" key="1">
    <source>
        <dbReference type="EMBL" id="VDM06333.1"/>
    </source>
</evidence>
<dbReference type="OrthoDB" id="276744at2759"/>
<sequence length="98" mass="11507">MVKNLSHLPYEDKLVELDLFPLNYRQLRGDLIQTFCIVTDRECTLDFADFFELAGTEHLRGHHFKMQRKLIHTDVHRNASSQRVVGAWDRLPDEVVLS</sequence>
<dbReference type="EMBL" id="UYSU01050786">
    <property type="protein sequence ID" value="VDM06333.1"/>
    <property type="molecule type" value="Genomic_DNA"/>
</dbReference>
<dbReference type="WBParaSite" id="SSLN_0002068801-mRNA-1">
    <property type="protein sequence ID" value="SSLN_0002068801-mRNA-1"/>
    <property type="gene ID" value="SSLN_0002068801"/>
</dbReference>
<evidence type="ECO:0000313" key="2">
    <source>
        <dbReference type="Proteomes" id="UP000275846"/>
    </source>
</evidence>
<reference evidence="3" key="1">
    <citation type="submission" date="2016-06" db="UniProtKB">
        <authorList>
            <consortium name="WormBaseParasite"/>
        </authorList>
    </citation>
    <scope>IDENTIFICATION</scope>
</reference>
<dbReference type="AlphaFoldDB" id="A0A183TTZ9"/>